<feature type="region of interest" description="Disordered" evidence="1">
    <location>
        <begin position="1"/>
        <end position="66"/>
    </location>
</feature>
<name>A0A3N4I2S1_ASCIM</name>
<accession>A0A3N4I2S1</accession>
<dbReference type="Gene3D" id="3.60.130.30">
    <property type="match status" value="1"/>
</dbReference>
<feature type="region of interest" description="Disordered" evidence="1">
    <location>
        <begin position="464"/>
        <end position="507"/>
    </location>
</feature>
<feature type="compositionally biased region" description="Acidic residues" evidence="1">
    <location>
        <begin position="35"/>
        <end position="48"/>
    </location>
</feature>
<proteinExistence type="predicted"/>
<keyword evidence="3" id="KW-1185">Reference proteome</keyword>
<feature type="compositionally biased region" description="Polar residues" evidence="1">
    <location>
        <begin position="192"/>
        <end position="207"/>
    </location>
</feature>
<evidence type="ECO:0000256" key="1">
    <source>
        <dbReference type="SAM" id="MobiDB-lite"/>
    </source>
</evidence>
<feature type="compositionally biased region" description="Basic and acidic residues" evidence="1">
    <location>
        <begin position="156"/>
        <end position="170"/>
    </location>
</feature>
<evidence type="ECO:0000313" key="2">
    <source>
        <dbReference type="EMBL" id="RPA78531.1"/>
    </source>
</evidence>
<protein>
    <submittedName>
        <fullName evidence="2">Uncharacterized protein</fullName>
    </submittedName>
</protein>
<feature type="compositionally biased region" description="Basic residues" evidence="1">
    <location>
        <begin position="496"/>
        <end position="507"/>
    </location>
</feature>
<organism evidence="2 3">
    <name type="scientific">Ascobolus immersus RN42</name>
    <dbReference type="NCBI Taxonomy" id="1160509"/>
    <lineage>
        <taxon>Eukaryota</taxon>
        <taxon>Fungi</taxon>
        <taxon>Dikarya</taxon>
        <taxon>Ascomycota</taxon>
        <taxon>Pezizomycotina</taxon>
        <taxon>Pezizomycetes</taxon>
        <taxon>Pezizales</taxon>
        <taxon>Ascobolaceae</taxon>
        <taxon>Ascobolus</taxon>
    </lineage>
</organism>
<dbReference type="Proteomes" id="UP000275078">
    <property type="component" value="Unassembled WGS sequence"/>
</dbReference>
<dbReference type="STRING" id="1160509.A0A3N4I2S1"/>
<gene>
    <name evidence="2" type="ORF">BJ508DRAFT_329155</name>
</gene>
<dbReference type="AlphaFoldDB" id="A0A3N4I2S1"/>
<dbReference type="EMBL" id="ML119710">
    <property type="protein sequence ID" value="RPA78531.1"/>
    <property type="molecule type" value="Genomic_DNA"/>
</dbReference>
<reference evidence="2 3" key="1">
    <citation type="journal article" date="2018" name="Nat. Ecol. Evol.">
        <title>Pezizomycetes genomes reveal the molecular basis of ectomycorrhizal truffle lifestyle.</title>
        <authorList>
            <person name="Murat C."/>
            <person name="Payen T."/>
            <person name="Noel B."/>
            <person name="Kuo A."/>
            <person name="Morin E."/>
            <person name="Chen J."/>
            <person name="Kohler A."/>
            <person name="Krizsan K."/>
            <person name="Balestrini R."/>
            <person name="Da Silva C."/>
            <person name="Montanini B."/>
            <person name="Hainaut M."/>
            <person name="Levati E."/>
            <person name="Barry K.W."/>
            <person name="Belfiori B."/>
            <person name="Cichocki N."/>
            <person name="Clum A."/>
            <person name="Dockter R.B."/>
            <person name="Fauchery L."/>
            <person name="Guy J."/>
            <person name="Iotti M."/>
            <person name="Le Tacon F."/>
            <person name="Lindquist E.A."/>
            <person name="Lipzen A."/>
            <person name="Malagnac F."/>
            <person name="Mello A."/>
            <person name="Molinier V."/>
            <person name="Miyauchi S."/>
            <person name="Poulain J."/>
            <person name="Riccioni C."/>
            <person name="Rubini A."/>
            <person name="Sitrit Y."/>
            <person name="Splivallo R."/>
            <person name="Traeger S."/>
            <person name="Wang M."/>
            <person name="Zifcakova L."/>
            <person name="Wipf D."/>
            <person name="Zambonelli A."/>
            <person name="Paolocci F."/>
            <person name="Nowrousian M."/>
            <person name="Ottonello S."/>
            <person name="Baldrian P."/>
            <person name="Spatafora J.W."/>
            <person name="Henrissat B."/>
            <person name="Nagy L.G."/>
            <person name="Aury J.M."/>
            <person name="Wincker P."/>
            <person name="Grigoriev I.V."/>
            <person name="Bonfante P."/>
            <person name="Martin F.M."/>
        </authorList>
    </citation>
    <scope>NUCLEOTIDE SEQUENCE [LARGE SCALE GENOMIC DNA]</scope>
    <source>
        <strain evidence="2 3">RN42</strain>
    </source>
</reference>
<feature type="compositionally biased region" description="Basic and acidic residues" evidence="1">
    <location>
        <begin position="49"/>
        <end position="62"/>
    </location>
</feature>
<dbReference type="OrthoDB" id="5509038at2759"/>
<evidence type="ECO:0000313" key="3">
    <source>
        <dbReference type="Proteomes" id="UP000275078"/>
    </source>
</evidence>
<feature type="region of interest" description="Disordered" evidence="1">
    <location>
        <begin position="151"/>
        <end position="210"/>
    </location>
</feature>
<sequence length="507" mass="57611">MPGPTIIRSSLRLATLRRQAEEASKTHDQSKEAEPEMENVEPEEEYTEEELRPRMDGVHDSMESIGSYCSSDSEGFIEAVQKDYKAEPAGTRVYQNTNDYLVSAYTAAKASASAAHASDSTVNDASSSHIKKKNKFHKLVEIAGKVKKKASKAKLARSEARRLGLKEGKKNQPASMVADPTSGPIRLDELRSGQQKRQPSPSDSQQAPAHYTRFSVEQVKKGFKVVDDDEEMLVHVFEADAIPREYVGTLDKSFQTLFRRTSHHKFNMKANSARGGFLVRHLGCWNAPGKFERPYMTALYRGSERWYKKMTNPVHRASKSFLRQNQPLFGRIKNLLENNYKEIHDMYDAVQVPKGCRKAAPPFCMVALNKDAVTKRHRDLGDTPEGICAVFAWGDFEEGGDVVIDELEMVIPLQPGQLIFFRSFLLTHWNLPVPKGSTRNSFVLFTDKEMHNWEERSKRQVLNRIRKERHPGETTGVKKKRKRTASKENNPEQMKVGKKKKTKKTIK</sequence>
<feature type="compositionally biased region" description="Basic and acidic residues" evidence="1">
    <location>
        <begin position="18"/>
        <end position="34"/>
    </location>
</feature>